<evidence type="ECO:0000259" key="1">
    <source>
        <dbReference type="Pfam" id="PF11202"/>
    </source>
</evidence>
<dbReference type="Pfam" id="PF11202">
    <property type="entry name" value="StiP"/>
    <property type="match status" value="1"/>
</dbReference>
<reference evidence="3 4" key="1">
    <citation type="submission" date="2019-11" db="EMBL/GenBank/DDBJ databases">
        <title>Bacillus idriensis genome.</title>
        <authorList>
            <person name="Konopka E.N."/>
            <person name="Newman J.D."/>
        </authorList>
    </citation>
    <scope>NUCLEOTIDE SEQUENCE [LARGE SCALE GENOMIC DNA]</scope>
    <source>
        <strain evidence="3 4">DSM 19097</strain>
    </source>
</reference>
<evidence type="ECO:0000313" key="4">
    <source>
        <dbReference type="Proteomes" id="UP000441585"/>
    </source>
</evidence>
<dbReference type="InterPro" id="IPR011215">
    <property type="entry name" value="StiP_N"/>
</dbReference>
<evidence type="ECO:0000313" key="3">
    <source>
        <dbReference type="EMBL" id="MRX54154.1"/>
    </source>
</evidence>
<sequence>MNKVKQQLPKPAAMGSYSEQDVIFLLKDLSQVSLEKSTLEREQAVQSGTHYSEMLPIEYKPTDEYLQLFHHSLDMYKQKLAVAVGTVAERILQVKGRSIVLVSLARAGTPIGILMKRYLMQAYNLDVPHYSVSIVRGRGIDENAMRYIAQNHPNDHVQFVDGWTGKGAITRELTEAMADLNSKYEMHIDDSLAVLADPGYCTEIYGTREDFLIPSACLNSTVSGLVSRTVLNDRFIGPDDFHGAKYYSELIPEDVSNHFIDVVVSEFAHVAEEISEQLVKLEAEDKEPTWKGIQDIKQIQDDFSIENIHHVKPGVGETTRVLLRRIPWKILVKDLNNKDLEHIFLLAKERNVPVIEYKNMSYSCCGIIKPLN</sequence>
<dbReference type="Pfam" id="PF15608">
    <property type="entry name" value="PELOTA_1"/>
    <property type="match status" value="1"/>
</dbReference>
<dbReference type="InterPro" id="IPR048336">
    <property type="entry name" value="StiP-like"/>
</dbReference>
<dbReference type="PIRSF" id="PIRSF020979">
    <property type="entry name" value="UCP020979"/>
    <property type="match status" value="1"/>
</dbReference>
<protein>
    <submittedName>
        <fullName evidence="3">Uncharacterized protein</fullName>
    </submittedName>
</protein>
<feature type="domain" description="PELOTA RNA-binding" evidence="2">
    <location>
        <begin position="290"/>
        <end position="369"/>
    </location>
</feature>
<comment type="caution">
    <text evidence="3">The sequence shown here is derived from an EMBL/GenBank/DDBJ whole genome shotgun (WGS) entry which is preliminary data.</text>
</comment>
<keyword evidence="4" id="KW-1185">Reference proteome</keyword>
<organism evidence="3 4">
    <name type="scientific">Metabacillus idriensis</name>
    <dbReference type="NCBI Taxonomy" id="324768"/>
    <lineage>
        <taxon>Bacteria</taxon>
        <taxon>Bacillati</taxon>
        <taxon>Bacillota</taxon>
        <taxon>Bacilli</taxon>
        <taxon>Bacillales</taxon>
        <taxon>Bacillaceae</taxon>
        <taxon>Metabacillus</taxon>
    </lineage>
</organism>
<gene>
    <name evidence="3" type="ORF">GJU41_09240</name>
</gene>
<accession>A0A6I2M9U1</accession>
<feature type="domain" description="Cysteine protease StiP N-terminal" evidence="1">
    <location>
        <begin position="15"/>
        <end position="263"/>
    </location>
</feature>
<dbReference type="Proteomes" id="UP000441585">
    <property type="component" value="Unassembled WGS sequence"/>
</dbReference>
<dbReference type="EMBL" id="WKKF01000002">
    <property type="protein sequence ID" value="MRX54154.1"/>
    <property type="molecule type" value="Genomic_DNA"/>
</dbReference>
<proteinExistence type="predicted"/>
<name>A0A6I2M9U1_9BACI</name>
<dbReference type="InterPro" id="IPR028157">
    <property type="entry name" value="PELOTA_dom"/>
</dbReference>
<dbReference type="RefSeq" id="WP_154318413.1">
    <property type="nucleotide sequence ID" value="NZ_CAJGAA010000002.1"/>
</dbReference>
<evidence type="ECO:0000259" key="2">
    <source>
        <dbReference type="Pfam" id="PF15608"/>
    </source>
</evidence>
<dbReference type="AlphaFoldDB" id="A0A6I2M9U1"/>